<organism evidence="1 2">
    <name type="scientific">candidate division WS6 bacterium GW2011_GWF1_35_23</name>
    <dbReference type="NCBI Taxonomy" id="1619097"/>
    <lineage>
        <taxon>Bacteria</taxon>
        <taxon>Candidatus Dojkabacteria</taxon>
    </lineage>
</organism>
<dbReference type="Proteomes" id="UP000034816">
    <property type="component" value="Unassembled WGS sequence"/>
</dbReference>
<protein>
    <submittedName>
        <fullName evidence="1">Uncharacterized protein</fullName>
    </submittedName>
</protein>
<reference evidence="1 2" key="1">
    <citation type="journal article" date="2015" name="Nature">
        <title>rRNA introns, odd ribosomes, and small enigmatic genomes across a large radiation of phyla.</title>
        <authorList>
            <person name="Brown C.T."/>
            <person name="Hug L.A."/>
            <person name="Thomas B.C."/>
            <person name="Sharon I."/>
            <person name="Castelle C.J."/>
            <person name="Singh A."/>
            <person name="Wilkins M.J."/>
            <person name="Williams K.H."/>
            <person name="Banfield J.F."/>
        </authorList>
    </citation>
    <scope>NUCLEOTIDE SEQUENCE [LARGE SCALE GENOMIC DNA]</scope>
</reference>
<feature type="non-terminal residue" evidence="1">
    <location>
        <position position="1"/>
    </location>
</feature>
<evidence type="ECO:0000313" key="1">
    <source>
        <dbReference type="EMBL" id="KKP74692.1"/>
    </source>
</evidence>
<evidence type="ECO:0000313" key="2">
    <source>
        <dbReference type="Proteomes" id="UP000034816"/>
    </source>
</evidence>
<dbReference type="EMBL" id="LBQH01000037">
    <property type="protein sequence ID" value="KKP74692.1"/>
    <property type="molecule type" value="Genomic_DNA"/>
</dbReference>
<proteinExistence type="predicted"/>
<name>A0A0G0F5A2_9BACT</name>
<comment type="caution">
    <text evidence="1">The sequence shown here is derived from an EMBL/GenBank/DDBJ whole genome shotgun (WGS) entry which is preliminary data.</text>
</comment>
<accession>A0A0G0F5A2</accession>
<dbReference type="AlphaFoldDB" id="A0A0G0F5A2"/>
<sequence>LKTNNSDQHTLLTDKRYKMNISLANRSESYHSTEYNHFNQDKKILKYIDAHQCELSGVTAHDLEIVFTEMPLTSIRRSLTNLSRRDKFLQAVGKRRYPNQPSTVYYTTPQGENEINSLFFNQRSKKNGY</sequence>
<gene>
    <name evidence="1" type="ORF">UR73_C0037G0001</name>
</gene>